<dbReference type="RefSeq" id="WP_103956340.1">
    <property type="nucleotide sequence ID" value="NZ_FNVT01000003.1"/>
</dbReference>
<name>A0A1H6BWN3_9ACTN</name>
<gene>
    <name evidence="2" type="ORF">SAMN05444920_103714</name>
</gene>
<keyword evidence="1" id="KW-0812">Transmembrane</keyword>
<evidence type="ECO:0000256" key="1">
    <source>
        <dbReference type="SAM" id="Phobius"/>
    </source>
</evidence>
<dbReference type="OrthoDB" id="153031at2"/>
<protein>
    <recommendedName>
        <fullName evidence="4">DUF3068 domain-containing protein</fullName>
    </recommendedName>
</protein>
<evidence type="ECO:0000313" key="2">
    <source>
        <dbReference type="EMBL" id="SEG65114.1"/>
    </source>
</evidence>
<keyword evidence="1" id="KW-0472">Membrane</keyword>
<dbReference type="AlphaFoldDB" id="A0A1H6BWN3"/>
<evidence type="ECO:0000313" key="3">
    <source>
        <dbReference type="Proteomes" id="UP000236732"/>
    </source>
</evidence>
<reference evidence="2 3" key="1">
    <citation type="submission" date="2016-10" db="EMBL/GenBank/DDBJ databases">
        <authorList>
            <person name="de Groot N.N."/>
        </authorList>
    </citation>
    <scope>NUCLEOTIDE SEQUENCE [LARGE SCALE GENOMIC DNA]</scope>
    <source>
        <strain evidence="2 3">CGMCC 4.7037</strain>
    </source>
</reference>
<keyword evidence="1" id="KW-1133">Transmembrane helix</keyword>
<evidence type="ECO:0008006" key="4">
    <source>
        <dbReference type="Google" id="ProtNLM"/>
    </source>
</evidence>
<organism evidence="2 3">
    <name type="scientific">Nonomuraea solani</name>
    <dbReference type="NCBI Taxonomy" id="1144553"/>
    <lineage>
        <taxon>Bacteria</taxon>
        <taxon>Bacillati</taxon>
        <taxon>Actinomycetota</taxon>
        <taxon>Actinomycetes</taxon>
        <taxon>Streptosporangiales</taxon>
        <taxon>Streptosporangiaceae</taxon>
        <taxon>Nonomuraea</taxon>
    </lineage>
</organism>
<dbReference type="InterPro" id="IPR021424">
    <property type="entry name" value="PorA"/>
</dbReference>
<dbReference type="Proteomes" id="UP000236732">
    <property type="component" value="Unassembled WGS sequence"/>
</dbReference>
<dbReference type="Pfam" id="PF11271">
    <property type="entry name" value="PorA"/>
    <property type="match status" value="1"/>
</dbReference>
<proteinExistence type="predicted"/>
<accession>A0A1H6BWN3</accession>
<dbReference type="EMBL" id="FNVT01000003">
    <property type="protein sequence ID" value="SEG65114.1"/>
    <property type="molecule type" value="Genomic_DNA"/>
</dbReference>
<keyword evidence="3" id="KW-1185">Reference proteome</keyword>
<sequence>MGRISTLVLIGFGAFFIALAPLLKFWAAGQIISAPADQFGISRLEAKGAQYFSLQDLKVLTGDLDIIVTTRGDVKEANSQRVVWDEATVVNDVTNGRPQIDLSERRSAFDRYTGLGVNCCGTSIEKAPVTLEGQIYKFPFDVQKKTYKVFNSTAQKAFDAKFVREDNVNGMPVYVFEQTVPPTKTETRSAPANVLGMTGTTGDVQVDRWYDGKTTFWVEPVTGAPVRQEMQRHEVLKTQDGVERTAAFVATAKMTEQTVSDLVKNAQEGKSMITLVRNTIPLILLVVGVVLVVAGVLLGRRRPAAAE</sequence>
<feature type="transmembrane region" description="Helical" evidence="1">
    <location>
        <begin position="280"/>
        <end position="299"/>
    </location>
</feature>